<dbReference type="Pfam" id="PF14905">
    <property type="entry name" value="OMP_b-brl_3"/>
    <property type="match status" value="1"/>
</dbReference>
<keyword evidence="5" id="KW-0812">Transmembrane</keyword>
<dbReference type="PANTHER" id="PTHR30069:SF29">
    <property type="entry name" value="HEMOGLOBIN AND HEMOGLOBIN-HAPTOGLOBIN-BINDING PROTEIN 1-RELATED"/>
    <property type="match status" value="1"/>
</dbReference>
<comment type="caution">
    <text evidence="13">The sequence shown here is derived from an EMBL/GenBank/DDBJ whole genome shotgun (WGS) entry which is preliminary data.</text>
</comment>
<dbReference type="InterPro" id="IPR012910">
    <property type="entry name" value="Plug_dom"/>
</dbReference>
<dbReference type="AlphaFoldDB" id="A0A6I3XPB2"/>
<dbReference type="InterPro" id="IPR041700">
    <property type="entry name" value="OMP_b-brl_3"/>
</dbReference>
<dbReference type="InterPro" id="IPR039426">
    <property type="entry name" value="TonB-dep_rcpt-like"/>
</dbReference>
<evidence type="ECO:0000259" key="11">
    <source>
        <dbReference type="Pfam" id="PF07715"/>
    </source>
</evidence>
<feature type="domain" description="Outer membrane protein beta-barrel" evidence="12">
    <location>
        <begin position="361"/>
        <end position="749"/>
    </location>
</feature>
<sequence length="756" mass="80738">MRLALSFVPRSSPLVTAAIPPAVACLYSDFLRTAGTAPHRRRAMKTAMPSSALPCFHSIIPPAARLPAVILLALAALPAASRAQAQDPAITTVTVSAGKDPVIRKLDKTVHDVSGMPKAANGTAQDVLQSIPEVQVTADGQISVKGNAQVTVLVDGKPTAMMSGDERAVALQTMSGADIAGVEVITNPSAAHNANGGAIVNIVLKRNRKPGAHAQIRGSATDQGLWNAGASGDVTGKKLGVHGSLAWRRDGTRKFRGSAVDWNNPLGGQAGQTLQTSEVFVRRVVESGALGIDYALSDTDSLSLSARHDSRRSRPLFDTLNVTPAGAGETVDETIWHRISYGPNEQSDRSASLGYSHQGSGTALKAMVQHSATTGLVDKSYRDVYVEPARATGYSRGATRSARRLDQATVDWSRSTEHGQWGMGVDIQGKTDDLDNYQASIDPSTGAATPDPGTTNAYAVKTNLAAAYLTDRIRHRQWEALLGGRIERMALRVGPARGDPRKSHWQAFNPSLHLRHALNDKAGLTLSYRRSLQMPDPRDLNPFATYVDAQNLSRGNPGLRPQRMASWEIGTDMEAARLSGSLGAFHRTSRDTVADARSFADNVLVTSKRNGGQARSTGITGSLDWTSDAKLRLGMDGGIYRVLLDTPDLSGLVRQDGFAGHVNLKAAWSAGPDDVSLDAHGQSSGITPLGRHGATSSVNLAWKRQVTGTLSLTVNASDIFDGSRRTYRTDTSTFRQAGFDHFVARRVYVGFVKKIE</sequence>
<evidence type="ECO:0000256" key="2">
    <source>
        <dbReference type="ARBA" id="ARBA00009810"/>
    </source>
</evidence>
<dbReference type="Gene3D" id="2.40.170.20">
    <property type="entry name" value="TonB-dependent receptor, beta-barrel domain"/>
    <property type="match status" value="1"/>
</dbReference>
<keyword evidence="7" id="KW-0472">Membrane</keyword>
<keyword evidence="14" id="KW-1185">Reference proteome</keyword>
<comment type="similarity">
    <text evidence="2">Belongs to the TonB-dependent receptor family.</text>
</comment>
<protein>
    <submittedName>
        <fullName evidence="13">TonB-dependent receptor</fullName>
    </submittedName>
</protein>
<feature type="domain" description="TonB-dependent receptor plug" evidence="11">
    <location>
        <begin position="117"/>
        <end position="196"/>
    </location>
</feature>
<evidence type="ECO:0000313" key="14">
    <source>
        <dbReference type="Proteomes" id="UP000431684"/>
    </source>
</evidence>
<dbReference type="SUPFAM" id="SSF56935">
    <property type="entry name" value="Porins"/>
    <property type="match status" value="1"/>
</dbReference>
<gene>
    <name evidence="13" type="ORF">GJV26_14095</name>
</gene>
<reference evidence="13 14" key="1">
    <citation type="submission" date="2019-11" db="EMBL/GenBank/DDBJ databases">
        <title>Draft Genome Sequences of Six Type Strains of the Genus Massilia.</title>
        <authorList>
            <person name="Miess H."/>
            <person name="Frediansyah A."/>
            <person name="Goeker M."/>
            <person name="Gross H."/>
        </authorList>
    </citation>
    <scope>NUCLEOTIDE SEQUENCE [LARGE SCALE GENOMIC DNA]</scope>
    <source>
        <strain evidence="13 14">DSM 17513</strain>
    </source>
</reference>
<evidence type="ECO:0000256" key="5">
    <source>
        <dbReference type="ARBA" id="ARBA00022692"/>
    </source>
</evidence>
<evidence type="ECO:0000256" key="10">
    <source>
        <dbReference type="SAM" id="SignalP"/>
    </source>
</evidence>
<evidence type="ECO:0000256" key="7">
    <source>
        <dbReference type="ARBA" id="ARBA00023136"/>
    </source>
</evidence>
<evidence type="ECO:0000256" key="3">
    <source>
        <dbReference type="ARBA" id="ARBA00022448"/>
    </source>
</evidence>
<evidence type="ECO:0000313" key="13">
    <source>
        <dbReference type="EMBL" id="MUI13585.1"/>
    </source>
</evidence>
<evidence type="ECO:0000256" key="4">
    <source>
        <dbReference type="ARBA" id="ARBA00022452"/>
    </source>
</evidence>
<keyword evidence="3" id="KW-0813">Transport</keyword>
<organism evidence="13 14">
    <name type="scientific">Pseudoduganella dura</name>
    <dbReference type="NCBI Taxonomy" id="321982"/>
    <lineage>
        <taxon>Bacteria</taxon>
        <taxon>Pseudomonadati</taxon>
        <taxon>Pseudomonadota</taxon>
        <taxon>Betaproteobacteria</taxon>
        <taxon>Burkholderiales</taxon>
        <taxon>Oxalobacteraceae</taxon>
        <taxon>Telluria group</taxon>
        <taxon>Pseudoduganella</taxon>
    </lineage>
</organism>
<dbReference type="Gene3D" id="2.170.130.10">
    <property type="entry name" value="TonB-dependent receptor, plug domain"/>
    <property type="match status" value="1"/>
</dbReference>
<dbReference type="InterPro" id="IPR036942">
    <property type="entry name" value="Beta-barrel_TonB_sf"/>
</dbReference>
<proteinExistence type="inferred from homology"/>
<dbReference type="EMBL" id="WNWM01000002">
    <property type="protein sequence ID" value="MUI13585.1"/>
    <property type="molecule type" value="Genomic_DNA"/>
</dbReference>
<evidence type="ECO:0000256" key="6">
    <source>
        <dbReference type="ARBA" id="ARBA00022729"/>
    </source>
</evidence>
<feature type="signal peptide" evidence="10">
    <location>
        <begin position="1"/>
        <end position="17"/>
    </location>
</feature>
<feature type="chain" id="PRO_5026263968" evidence="10">
    <location>
        <begin position="18"/>
        <end position="756"/>
    </location>
</feature>
<dbReference type="GO" id="GO:0009279">
    <property type="term" value="C:cell outer membrane"/>
    <property type="evidence" value="ECO:0007669"/>
    <property type="project" value="UniProtKB-SubCell"/>
</dbReference>
<dbReference type="OrthoDB" id="910296at2"/>
<dbReference type="Pfam" id="PF07715">
    <property type="entry name" value="Plug"/>
    <property type="match status" value="1"/>
</dbReference>
<comment type="subcellular location">
    <subcellularLocation>
        <location evidence="1">Cell outer membrane</location>
        <topology evidence="1">Multi-pass membrane protein</topology>
    </subcellularLocation>
</comment>
<evidence type="ECO:0000259" key="12">
    <source>
        <dbReference type="Pfam" id="PF14905"/>
    </source>
</evidence>
<keyword evidence="4" id="KW-1134">Transmembrane beta strand</keyword>
<keyword evidence="8 13" id="KW-0675">Receptor</keyword>
<keyword evidence="9" id="KW-0998">Cell outer membrane</keyword>
<dbReference type="GO" id="GO:0015344">
    <property type="term" value="F:siderophore uptake transmembrane transporter activity"/>
    <property type="evidence" value="ECO:0007669"/>
    <property type="project" value="TreeGrafter"/>
</dbReference>
<dbReference type="Proteomes" id="UP000431684">
    <property type="component" value="Unassembled WGS sequence"/>
</dbReference>
<evidence type="ECO:0000256" key="9">
    <source>
        <dbReference type="ARBA" id="ARBA00023237"/>
    </source>
</evidence>
<evidence type="ECO:0000256" key="8">
    <source>
        <dbReference type="ARBA" id="ARBA00023170"/>
    </source>
</evidence>
<accession>A0A6I3XPB2</accession>
<dbReference type="GO" id="GO:0044718">
    <property type="term" value="P:siderophore transmembrane transport"/>
    <property type="evidence" value="ECO:0007669"/>
    <property type="project" value="TreeGrafter"/>
</dbReference>
<dbReference type="InterPro" id="IPR037066">
    <property type="entry name" value="Plug_dom_sf"/>
</dbReference>
<evidence type="ECO:0000256" key="1">
    <source>
        <dbReference type="ARBA" id="ARBA00004571"/>
    </source>
</evidence>
<dbReference type="PANTHER" id="PTHR30069">
    <property type="entry name" value="TONB-DEPENDENT OUTER MEMBRANE RECEPTOR"/>
    <property type="match status" value="1"/>
</dbReference>
<name>A0A6I3XPB2_9BURK</name>
<keyword evidence="6 10" id="KW-0732">Signal</keyword>